<keyword evidence="3" id="KW-1185">Reference proteome</keyword>
<organism evidence="2 3">
    <name type="scientific">Vitis vinifera</name>
    <name type="common">Grape</name>
    <dbReference type="NCBI Taxonomy" id="29760"/>
    <lineage>
        <taxon>Eukaryota</taxon>
        <taxon>Viridiplantae</taxon>
        <taxon>Streptophyta</taxon>
        <taxon>Embryophyta</taxon>
        <taxon>Tracheophyta</taxon>
        <taxon>Spermatophyta</taxon>
        <taxon>Magnoliopsida</taxon>
        <taxon>eudicotyledons</taxon>
        <taxon>Gunneridae</taxon>
        <taxon>Pentapetalae</taxon>
        <taxon>rosids</taxon>
        <taxon>Vitales</taxon>
        <taxon>Vitaceae</taxon>
        <taxon>Viteae</taxon>
        <taxon>Vitis</taxon>
    </lineage>
</organism>
<dbReference type="Proteomes" id="UP000009183">
    <property type="component" value="Chromosome 18"/>
</dbReference>
<dbReference type="KEGG" id="vvi:104882698"/>
<protein>
    <submittedName>
        <fullName evidence="2">Uncharacterized protein</fullName>
    </submittedName>
</protein>
<dbReference type="PANTHER" id="PTHR33696:SF1">
    <property type="entry name" value="T22J18.15"/>
    <property type="match status" value="1"/>
</dbReference>
<reference evidence="3" key="1">
    <citation type="journal article" date="2007" name="Nature">
        <title>The grapevine genome sequence suggests ancestral hexaploidization in major angiosperm phyla.</title>
        <authorList>
            <consortium name="The French-Italian Public Consortium for Grapevine Genome Characterization."/>
            <person name="Jaillon O."/>
            <person name="Aury J.-M."/>
            <person name="Noel B."/>
            <person name="Policriti A."/>
            <person name="Clepet C."/>
            <person name="Casagrande A."/>
            <person name="Choisne N."/>
            <person name="Aubourg S."/>
            <person name="Vitulo N."/>
            <person name="Jubin C."/>
            <person name="Vezzi A."/>
            <person name="Legeai F."/>
            <person name="Hugueney P."/>
            <person name="Dasilva C."/>
            <person name="Horner D."/>
            <person name="Mica E."/>
            <person name="Jublot D."/>
            <person name="Poulain J."/>
            <person name="Bruyere C."/>
            <person name="Billault A."/>
            <person name="Segurens B."/>
            <person name="Gouyvenoux M."/>
            <person name="Ugarte E."/>
            <person name="Cattonaro F."/>
            <person name="Anthouard V."/>
            <person name="Vico V."/>
            <person name="Del Fabbro C."/>
            <person name="Alaux M."/>
            <person name="Di Gaspero G."/>
            <person name="Dumas V."/>
            <person name="Felice N."/>
            <person name="Paillard S."/>
            <person name="Juman I."/>
            <person name="Moroldo M."/>
            <person name="Scalabrin S."/>
            <person name="Canaguier A."/>
            <person name="Le Clainche I."/>
            <person name="Malacrida G."/>
            <person name="Durand E."/>
            <person name="Pesole G."/>
            <person name="Laucou V."/>
            <person name="Chatelet P."/>
            <person name="Merdinoglu D."/>
            <person name="Delledonne M."/>
            <person name="Pezzotti M."/>
            <person name="Lecharny A."/>
            <person name="Scarpelli C."/>
            <person name="Artiguenave F."/>
            <person name="Pe M.E."/>
            <person name="Valle G."/>
            <person name="Morgante M."/>
            <person name="Caboche M."/>
            <person name="Adam-Blondon A.-F."/>
            <person name="Weissenbach J."/>
            <person name="Quetier F."/>
            <person name="Wincker P."/>
        </authorList>
    </citation>
    <scope>NUCLEOTIDE SEQUENCE [LARGE SCALE GENOMIC DNA]</scope>
    <source>
        <strain evidence="3">cv. Pinot noir / PN40024</strain>
    </source>
</reference>
<dbReference type="InParanoid" id="F6GY90"/>
<dbReference type="FunCoup" id="F6GY90">
    <property type="interactions" value="148"/>
</dbReference>
<evidence type="ECO:0000313" key="2">
    <source>
        <dbReference type="EMBL" id="CCB44926.1"/>
    </source>
</evidence>
<sequence>MEPSETLNGHARIVFSRRHSSFPIPKGRSYAQTRFLASPASSLSSPFSSPGIDSRIPFSWEKIPGVPKKQAPKKEGHSPRFLPLPPPTTPASSKIRFDHVKMKNPGTKSFQMDPFLVALVECSKDDDYEETIVGYVGPKITRSLSDRFGFVKLSASCKSTSCLVSESIVPSPRRSNYNTRNSLFR</sequence>
<evidence type="ECO:0000256" key="1">
    <source>
        <dbReference type="SAM" id="MobiDB-lite"/>
    </source>
</evidence>
<dbReference type="EMBL" id="FN594970">
    <property type="protein sequence ID" value="CCB44926.1"/>
    <property type="molecule type" value="Genomic_DNA"/>
</dbReference>
<evidence type="ECO:0000313" key="3">
    <source>
        <dbReference type="Proteomes" id="UP000009183"/>
    </source>
</evidence>
<dbReference type="PANTHER" id="PTHR33696">
    <property type="entry name" value="T22J18.15-RELATED"/>
    <property type="match status" value="1"/>
</dbReference>
<proteinExistence type="predicted"/>
<dbReference type="AlphaFoldDB" id="F6GY90"/>
<dbReference type="PaxDb" id="29760-VIT_18s0075g00270.t01"/>
<feature type="region of interest" description="Disordered" evidence="1">
    <location>
        <begin position="64"/>
        <end position="96"/>
    </location>
</feature>
<dbReference type="HOGENOM" id="CLU_107812_0_0_1"/>
<gene>
    <name evidence="2" type="ordered locus">VIT_18s0075g00270</name>
</gene>
<dbReference type="OrthoDB" id="1925896at2759"/>
<name>F6GY90_VITVI</name>
<accession>F6GY90</accession>